<dbReference type="WBParaSite" id="SCUD_0001608401-mRNA-1">
    <property type="protein sequence ID" value="SCUD_0001608401-mRNA-1"/>
    <property type="gene ID" value="SCUD_0001608401"/>
</dbReference>
<evidence type="ECO:0000256" key="1">
    <source>
        <dbReference type="SAM" id="Phobius"/>
    </source>
</evidence>
<keyword evidence="3" id="KW-1185">Reference proteome</keyword>
<dbReference type="Proteomes" id="UP000279833">
    <property type="component" value="Unassembled WGS sequence"/>
</dbReference>
<gene>
    <name evidence="2" type="ORF">SCUD_LOCUS16081</name>
</gene>
<reference evidence="4" key="1">
    <citation type="submission" date="2016-06" db="UniProtKB">
        <authorList>
            <consortium name="WormBaseParasite"/>
        </authorList>
    </citation>
    <scope>IDENTIFICATION</scope>
</reference>
<proteinExistence type="predicted"/>
<dbReference type="AlphaFoldDB" id="A0A183KM13"/>
<keyword evidence="1" id="KW-0812">Transmembrane</keyword>
<accession>A0A183KM13</accession>
<evidence type="ECO:0000313" key="3">
    <source>
        <dbReference type="Proteomes" id="UP000279833"/>
    </source>
</evidence>
<protein>
    <submittedName>
        <fullName evidence="2 4">Uncharacterized protein</fullName>
    </submittedName>
</protein>
<keyword evidence="1" id="KW-1133">Transmembrane helix</keyword>
<reference evidence="2 3" key="2">
    <citation type="submission" date="2018-11" db="EMBL/GenBank/DDBJ databases">
        <authorList>
            <consortium name="Pathogen Informatics"/>
        </authorList>
    </citation>
    <scope>NUCLEOTIDE SEQUENCE [LARGE SCALE GENOMIC DNA]</scope>
    <source>
        <strain evidence="2">Dakar</strain>
        <strain evidence="3">Dakar, Senegal</strain>
    </source>
</reference>
<feature type="transmembrane region" description="Helical" evidence="1">
    <location>
        <begin position="6"/>
        <end position="27"/>
    </location>
</feature>
<name>A0A183KM13_9TREM</name>
<evidence type="ECO:0000313" key="2">
    <source>
        <dbReference type="EMBL" id="VDP60820.1"/>
    </source>
</evidence>
<dbReference type="EMBL" id="UZAK01038307">
    <property type="protein sequence ID" value="VDP60820.1"/>
    <property type="molecule type" value="Genomic_DNA"/>
</dbReference>
<keyword evidence="1" id="KW-0472">Membrane</keyword>
<organism evidence="4">
    <name type="scientific">Schistosoma curassoni</name>
    <dbReference type="NCBI Taxonomy" id="6186"/>
    <lineage>
        <taxon>Eukaryota</taxon>
        <taxon>Metazoa</taxon>
        <taxon>Spiralia</taxon>
        <taxon>Lophotrochozoa</taxon>
        <taxon>Platyhelminthes</taxon>
        <taxon>Trematoda</taxon>
        <taxon>Digenea</taxon>
        <taxon>Strigeidida</taxon>
        <taxon>Schistosomatoidea</taxon>
        <taxon>Schistosomatidae</taxon>
        <taxon>Schistosoma</taxon>
    </lineage>
</organism>
<evidence type="ECO:0000313" key="4">
    <source>
        <dbReference type="WBParaSite" id="SCUD_0001608401-mRNA-1"/>
    </source>
</evidence>
<sequence>MKNISLFKICLFQLILFYWNQIISLFYHH</sequence>